<gene>
    <name evidence="7" type="ORF">Hypma_008041</name>
</gene>
<dbReference type="Pfam" id="PF01266">
    <property type="entry name" value="DAO"/>
    <property type="match status" value="1"/>
</dbReference>
<keyword evidence="5" id="KW-0560">Oxidoreductase</keyword>
<evidence type="ECO:0000256" key="1">
    <source>
        <dbReference type="ARBA" id="ARBA00001974"/>
    </source>
</evidence>
<dbReference type="STRING" id="39966.A0A369JU75"/>
<accession>A0A369JU75</accession>
<feature type="domain" description="FAD dependent oxidoreductase" evidence="6">
    <location>
        <begin position="7"/>
        <end position="399"/>
    </location>
</feature>
<evidence type="ECO:0000313" key="7">
    <source>
        <dbReference type="EMBL" id="RDB24912.1"/>
    </source>
</evidence>
<comment type="cofactor">
    <cofactor evidence="1">
        <name>FAD</name>
        <dbReference type="ChEBI" id="CHEBI:57692"/>
    </cofactor>
</comment>
<dbReference type="OrthoDB" id="2219495at2759"/>
<keyword evidence="8" id="KW-1185">Reference proteome</keyword>
<reference evidence="7" key="1">
    <citation type="submission" date="2018-04" db="EMBL/GenBank/DDBJ databases">
        <title>Whole genome sequencing of Hypsizygus marmoreus.</title>
        <authorList>
            <person name="Choi I.-G."/>
            <person name="Min B."/>
            <person name="Kim J.-G."/>
            <person name="Kim S."/>
            <person name="Oh Y.-L."/>
            <person name="Kong W.-S."/>
            <person name="Park H."/>
            <person name="Jeong J."/>
            <person name="Song E.-S."/>
        </authorList>
    </citation>
    <scope>NUCLEOTIDE SEQUENCE [LARGE SCALE GENOMIC DNA]</scope>
    <source>
        <strain evidence="7">51987-8</strain>
    </source>
</reference>
<dbReference type="SUPFAM" id="SSF51905">
    <property type="entry name" value="FAD/NAD(P)-binding domain"/>
    <property type="match status" value="1"/>
</dbReference>
<protein>
    <recommendedName>
        <fullName evidence="6">FAD dependent oxidoreductase domain-containing protein</fullName>
    </recommendedName>
</protein>
<dbReference type="PANTHER" id="PTHR10961">
    <property type="entry name" value="PEROXISOMAL SARCOSINE OXIDASE"/>
    <property type="match status" value="1"/>
</dbReference>
<dbReference type="Gene3D" id="3.30.9.10">
    <property type="entry name" value="D-Amino Acid Oxidase, subunit A, domain 2"/>
    <property type="match status" value="1"/>
</dbReference>
<keyword evidence="4" id="KW-0274">FAD</keyword>
<comment type="similarity">
    <text evidence="2">Belongs to the MSOX/MTOX family.</text>
</comment>
<dbReference type="Gene3D" id="3.50.50.60">
    <property type="entry name" value="FAD/NAD(P)-binding domain"/>
    <property type="match status" value="1"/>
</dbReference>
<evidence type="ECO:0000256" key="2">
    <source>
        <dbReference type="ARBA" id="ARBA00010989"/>
    </source>
</evidence>
<dbReference type="GO" id="GO:0050660">
    <property type="term" value="F:flavin adenine dinucleotide binding"/>
    <property type="evidence" value="ECO:0007669"/>
    <property type="project" value="InterPro"/>
</dbReference>
<dbReference type="InterPro" id="IPR036188">
    <property type="entry name" value="FAD/NAD-bd_sf"/>
</dbReference>
<proteinExistence type="inferred from homology"/>
<dbReference type="AlphaFoldDB" id="A0A369JU75"/>
<evidence type="ECO:0000256" key="4">
    <source>
        <dbReference type="ARBA" id="ARBA00022827"/>
    </source>
</evidence>
<dbReference type="Proteomes" id="UP000076154">
    <property type="component" value="Unassembled WGS sequence"/>
</dbReference>
<keyword evidence="3" id="KW-0285">Flavoprotein</keyword>
<organism evidence="7 8">
    <name type="scientific">Hypsizygus marmoreus</name>
    <name type="common">White beech mushroom</name>
    <name type="synonym">Agaricus marmoreus</name>
    <dbReference type="NCBI Taxonomy" id="39966"/>
    <lineage>
        <taxon>Eukaryota</taxon>
        <taxon>Fungi</taxon>
        <taxon>Dikarya</taxon>
        <taxon>Basidiomycota</taxon>
        <taxon>Agaricomycotina</taxon>
        <taxon>Agaricomycetes</taxon>
        <taxon>Agaricomycetidae</taxon>
        <taxon>Agaricales</taxon>
        <taxon>Tricholomatineae</taxon>
        <taxon>Lyophyllaceae</taxon>
        <taxon>Hypsizygus</taxon>
    </lineage>
</organism>
<evidence type="ECO:0000256" key="3">
    <source>
        <dbReference type="ARBA" id="ARBA00022630"/>
    </source>
</evidence>
<dbReference type="InterPro" id="IPR045170">
    <property type="entry name" value="MTOX"/>
</dbReference>
<dbReference type="EMBL" id="LUEZ02000041">
    <property type="protein sequence ID" value="RDB24912.1"/>
    <property type="molecule type" value="Genomic_DNA"/>
</dbReference>
<evidence type="ECO:0000256" key="5">
    <source>
        <dbReference type="ARBA" id="ARBA00023002"/>
    </source>
</evidence>
<comment type="caution">
    <text evidence="7">The sequence shown here is derived from an EMBL/GenBank/DDBJ whole genome shotgun (WGS) entry which is preliminary data.</text>
</comment>
<dbReference type="PANTHER" id="PTHR10961:SF7">
    <property type="entry name" value="FAD DEPENDENT OXIDOREDUCTASE DOMAIN-CONTAINING PROTEIN"/>
    <property type="match status" value="1"/>
</dbReference>
<dbReference type="InParanoid" id="A0A369JU75"/>
<name>A0A369JU75_HYPMA</name>
<dbReference type="InterPro" id="IPR006076">
    <property type="entry name" value="FAD-dep_OxRdtase"/>
</dbReference>
<evidence type="ECO:0000259" key="6">
    <source>
        <dbReference type="Pfam" id="PF01266"/>
    </source>
</evidence>
<dbReference type="GO" id="GO:0008115">
    <property type="term" value="F:sarcosine oxidase activity"/>
    <property type="evidence" value="ECO:0007669"/>
    <property type="project" value="TreeGrafter"/>
</dbReference>
<sequence length="446" mass="49803">MPLDRFDVIVVGGGPMGLSTAYECAKVGKRVLILEKFVFFNQSGSSGDLVRMFRTAYTEDFMADLAFKTMALWNDLEAQIGPLRVMNGLLNFGDPNYGAGGPEGTLTGPIPNLEKYGMRYRRLTRDQIEEENPFQNLPDSWEGLDIDDNGVINVPLLTRSLYQLCEHYGVRFMQYADVKRIRPDLSTIDSWIVDVELGSDKGSSVAPAPYHASAPKIALTCGAYVNHVLYPSFNFTLNLSIWEMTSMYFQMDSKVTFPKMWFQFAEDTPESKPVSNLFYGFPAVPWGPPGAARIAVDAATRIVTDPDQRSPTHFSSEDLENTRQWVRQHIVGVGEDPVPVFASGCLQTNVYDNMFVLDYIPDQLLPALTPSRRHNSIAVFTAGWGMKFVPLIGKILKELLVDGHTQYDISQFKIDRSSSEGHIINYGPVGTGDRVTSYAKGSSLRR</sequence>
<evidence type="ECO:0000313" key="8">
    <source>
        <dbReference type="Proteomes" id="UP000076154"/>
    </source>
</evidence>